<feature type="region of interest" description="Disordered" evidence="1">
    <location>
        <begin position="1"/>
        <end position="23"/>
    </location>
</feature>
<sequence length="197" mass="21672">MRVGRKCRHSSGGGNGQVDPSARRQRIAAVRMHVEWAGGVETETRRGAGADRVATALPTLVVRVVWQASTNHLSISTDRVRSLFRDHLARLDRGPHDARLRSKQPDLGHVGRGGKATSSASRVAMARLLGGHSETGGARDWRHPLLSPHTPGRGCATRKLSLSLCLRSIWPFFGPLTRQPNMCWWNGFQPSHPRTES</sequence>
<evidence type="ECO:0000256" key="1">
    <source>
        <dbReference type="SAM" id="MobiDB-lite"/>
    </source>
</evidence>
<dbReference type="Proteomes" id="UP000784294">
    <property type="component" value="Unassembled WGS sequence"/>
</dbReference>
<protein>
    <submittedName>
        <fullName evidence="2">Uncharacterized protein</fullName>
    </submittedName>
</protein>
<comment type="caution">
    <text evidence="2">The sequence shown here is derived from an EMBL/GenBank/DDBJ whole genome shotgun (WGS) entry which is preliminary data.</text>
</comment>
<dbReference type="AlphaFoldDB" id="A0A3S5BC04"/>
<name>A0A3S5BC04_9PLAT</name>
<evidence type="ECO:0000313" key="3">
    <source>
        <dbReference type="Proteomes" id="UP000784294"/>
    </source>
</evidence>
<gene>
    <name evidence="2" type="ORF">PXEA_LOCUS33431</name>
</gene>
<feature type="compositionally biased region" description="Basic and acidic residues" evidence="1">
    <location>
        <begin position="97"/>
        <end position="106"/>
    </location>
</feature>
<reference evidence="2" key="1">
    <citation type="submission" date="2018-11" db="EMBL/GenBank/DDBJ databases">
        <authorList>
            <consortium name="Pathogen Informatics"/>
        </authorList>
    </citation>
    <scope>NUCLEOTIDE SEQUENCE</scope>
</reference>
<accession>A0A3S5BC04</accession>
<keyword evidence="3" id="KW-1185">Reference proteome</keyword>
<evidence type="ECO:0000313" key="2">
    <source>
        <dbReference type="EMBL" id="VEL39991.1"/>
    </source>
</evidence>
<feature type="region of interest" description="Disordered" evidence="1">
    <location>
        <begin position="97"/>
        <end position="120"/>
    </location>
</feature>
<proteinExistence type="predicted"/>
<dbReference type="EMBL" id="CAAALY010263252">
    <property type="protein sequence ID" value="VEL39991.1"/>
    <property type="molecule type" value="Genomic_DNA"/>
</dbReference>
<organism evidence="2 3">
    <name type="scientific">Protopolystoma xenopodis</name>
    <dbReference type="NCBI Taxonomy" id="117903"/>
    <lineage>
        <taxon>Eukaryota</taxon>
        <taxon>Metazoa</taxon>
        <taxon>Spiralia</taxon>
        <taxon>Lophotrochozoa</taxon>
        <taxon>Platyhelminthes</taxon>
        <taxon>Monogenea</taxon>
        <taxon>Polyopisthocotylea</taxon>
        <taxon>Polystomatidea</taxon>
        <taxon>Polystomatidae</taxon>
        <taxon>Protopolystoma</taxon>
    </lineage>
</organism>